<dbReference type="Proteomes" id="UP000429838">
    <property type="component" value="Unassembled WGS sequence"/>
</dbReference>
<gene>
    <name evidence="2" type="ORF">F2Z25_15655</name>
</gene>
<organism evidence="2 3">
    <name type="scientific">Bacteroides fragilis</name>
    <dbReference type="NCBI Taxonomy" id="817"/>
    <lineage>
        <taxon>Bacteria</taxon>
        <taxon>Pseudomonadati</taxon>
        <taxon>Bacteroidota</taxon>
        <taxon>Bacteroidia</taxon>
        <taxon>Bacteroidales</taxon>
        <taxon>Bacteroidaceae</taxon>
        <taxon>Bacteroides</taxon>
    </lineage>
</organism>
<dbReference type="EMBL" id="VWAQ01000013">
    <property type="protein sequence ID" value="KAA5206688.1"/>
    <property type="molecule type" value="Genomic_DNA"/>
</dbReference>
<reference evidence="2 3" key="1">
    <citation type="journal article" date="2019" name="Nat. Med.">
        <title>A library of human gut bacterial isolates paired with longitudinal multiomics data enables mechanistic microbiome research.</title>
        <authorList>
            <person name="Poyet M."/>
            <person name="Groussin M."/>
            <person name="Gibbons S.M."/>
            <person name="Avila-Pacheco J."/>
            <person name="Jiang X."/>
            <person name="Kearney S.M."/>
            <person name="Perrotta A.R."/>
            <person name="Berdy B."/>
            <person name="Zhao S."/>
            <person name="Lieberman T.D."/>
            <person name="Swanson P.K."/>
            <person name="Smith M."/>
            <person name="Roesemann S."/>
            <person name="Alexander J.E."/>
            <person name="Rich S.A."/>
            <person name="Livny J."/>
            <person name="Vlamakis H."/>
            <person name="Clish C."/>
            <person name="Bullock K."/>
            <person name="Deik A."/>
            <person name="Scott J."/>
            <person name="Pierce K.A."/>
            <person name="Xavier R.J."/>
            <person name="Alm E.J."/>
        </authorList>
    </citation>
    <scope>NUCLEOTIDE SEQUENCE [LARGE SCALE GENOMIC DNA]</scope>
    <source>
        <strain evidence="2 3">BIOML-A1</strain>
    </source>
</reference>
<accession>A0A5M5WRU6</accession>
<feature type="region of interest" description="Disordered" evidence="1">
    <location>
        <begin position="49"/>
        <end position="102"/>
    </location>
</feature>
<dbReference type="InterPro" id="IPR021823">
    <property type="entry name" value="DUF3408"/>
</dbReference>
<evidence type="ECO:0000256" key="1">
    <source>
        <dbReference type="SAM" id="MobiDB-lite"/>
    </source>
</evidence>
<evidence type="ECO:0000313" key="3">
    <source>
        <dbReference type="Proteomes" id="UP000429838"/>
    </source>
</evidence>
<feature type="compositionally biased region" description="Acidic residues" evidence="1">
    <location>
        <begin position="69"/>
        <end position="92"/>
    </location>
</feature>
<comment type="caution">
    <text evidence="2">The sequence shown here is derived from an EMBL/GenBank/DDBJ whole genome shotgun (WGS) entry which is preliminary data.</text>
</comment>
<protein>
    <submittedName>
        <fullName evidence="2">DUF3408 domain-containing protein</fullName>
    </submittedName>
</protein>
<proteinExistence type="predicted"/>
<name>A0A5M5WRU6_BACFG</name>
<sequence length="186" mass="21443">MAKKRNYENDEAYKNFRVQDYLPEMKWREPEIKTSVQEQEAFTEEVTLFPPLDEPGTSAAQVAIPETPQPDDQEAWDDEEETGDTDNGEMEEAALKADASEERPIVRRISSKQRKLSLEEYRTAYLQVPKITNRKPVFLSGEMRDRLDEIVRRLGGRGLSVSGLVENLARQHLTAYGNDIAQWRKL</sequence>
<dbReference type="AlphaFoldDB" id="A0A5M5WRU6"/>
<dbReference type="Pfam" id="PF11888">
    <property type="entry name" value="DUF3408"/>
    <property type="match status" value="1"/>
</dbReference>
<evidence type="ECO:0000313" key="2">
    <source>
        <dbReference type="EMBL" id="KAA5206688.1"/>
    </source>
</evidence>
<feature type="compositionally biased region" description="Basic and acidic residues" evidence="1">
    <location>
        <begin position="93"/>
        <end position="102"/>
    </location>
</feature>